<feature type="transmembrane region" description="Helical" evidence="5">
    <location>
        <begin position="222"/>
        <end position="241"/>
    </location>
</feature>
<dbReference type="RefSeq" id="WP_168045045.1">
    <property type="nucleotide sequence ID" value="NZ_JAATJM010000001.1"/>
</dbReference>
<dbReference type="PANTHER" id="PTHR43483:SF3">
    <property type="entry name" value="MEMBRANE TRANSPORTER PROTEIN HI_0806-RELATED"/>
    <property type="match status" value="1"/>
</dbReference>
<comment type="caution">
    <text evidence="6">The sequence shown here is derived from an EMBL/GenBank/DDBJ whole genome shotgun (WGS) entry which is preliminary data.</text>
</comment>
<dbReference type="GO" id="GO:0005886">
    <property type="term" value="C:plasma membrane"/>
    <property type="evidence" value="ECO:0007669"/>
    <property type="project" value="UniProtKB-SubCell"/>
</dbReference>
<protein>
    <recommendedName>
        <fullName evidence="5">Probable membrane transporter protein</fullName>
    </recommendedName>
</protein>
<dbReference type="Pfam" id="PF01925">
    <property type="entry name" value="TauE"/>
    <property type="match status" value="1"/>
</dbReference>
<feature type="transmembrane region" description="Helical" evidence="5">
    <location>
        <begin position="253"/>
        <end position="271"/>
    </location>
</feature>
<evidence type="ECO:0000313" key="7">
    <source>
        <dbReference type="Proteomes" id="UP000587415"/>
    </source>
</evidence>
<dbReference type="Proteomes" id="UP000587415">
    <property type="component" value="Unassembled WGS sequence"/>
</dbReference>
<keyword evidence="7" id="KW-1185">Reference proteome</keyword>
<organism evidence="6 7">
    <name type="scientific">Brevundimonas alba</name>
    <dbReference type="NCBI Taxonomy" id="74314"/>
    <lineage>
        <taxon>Bacteria</taxon>
        <taxon>Pseudomonadati</taxon>
        <taxon>Pseudomonadota</taxon>
        <taxon>Alphaproteobacteria</taxon>
        <taxon>Caulobacterales</taxon>
        <taxon>Caulobacteraceae</taxon>
        <taxon>Brevundimonas</taxon>
    </lineage>
</organism>
<dbReference type="InterPro" id="IPR002781">
    <property type="entry name" value="TM_pro_TauE-like"/>
</dbReference>
<feature type="transmembrane region" description="Helical" evidence="5">
    <location>
        <begin position="153"/>
        <end position="175"/>
    </location>
</feature>
<feature type="transmembrane region" description="Helical" evidence="5">
    <location>
        <begin position="93"/>
        <end position="110"/>
    </location>
</feature>
<accession>A0A7X5YKH4</accession>
<evidence type="ECO:0000256" key="5">
    <source>
        <dbReference type="RuleBase" id="RU363041"/>
    </source>
</evidence>
<keyword evidence="3 5" id="KW-1133">Transmembrane helix</keyword>
<evidence type="ECO:0000256" key="2">
    <source>
        <dbReference type="ARBA" id="ARBA00022692"/>
    </source>
</evidence>
<keyword evidence="5" id="KW-1003">Cell membrane</keyword>
<name>A0A7X5YKH4_9CAUL</name>
<dbReference type="PANTHER" id="PTHR43483">
    <property type="entry name" value="MEMBRANE TRANSPORTER PROTEIN HI_0806-RELATED"/>
    <property type="match status" value="1"/>
</dbReference>
<comment type="subcellular location">
    <subcellularLocation>
        <location evidence="5">Cell membrane</location>
        <topology evidence="5">Multi-pass membrane protein</topology>
    </subcellularLocation>
    <subcellularLocation>
        <location evidence="1">Membrane</location>
        <topology evidence="1">Multi-pass membrane protein</topology>
    </subcellularLocation>
</comment>
<comment type="similarity">
    <text evidence="5">Belongs to the 4-toluene sulfonate uptake permease (TSUP) (TC 2.A.102) family.</text>
</comment>
<sequence>MTALPLSEMLLLMAALVAAGLAGGIVAGLFGVGGGTVIVPAVFYAFEVLGVGGEGNLHTAIGTSLMTIVATSWRSLKAHRTHGAVDEVVLKTWTPWVGFGALVGAGVAGLTSMEGLAIVYGVCLALVAAQMGLMPERYVLRKDLPTGWGRRGFGTVIGGLSAMMGIGGGSFGGMLMTLCGRPIHQAVATASGFGVAIGAAATVGFVVFGWDAVGRPPLSLGYVNVPGAVVMAVLTTAVAPWGAKLAHSLDRRVLRKAFALYLLATAMVVMVKAL</sequence>
<dbReference type="EMBL" id="JAATJM010000001">
    <property type="protein sequence ID" value="NJC40135.1"/>
    <property type="molecule type" value="Genomic_DNA"/>
</dbReference>
<evidence type="ECO:0000313" key="6">
    <source>
        <dbReference type="EMBL" id="NJC40135.1"/>
    </source>
</evidence>
<keyword evidence="4 5" id="KW-0472">Membrane</keyword>
<feature type="transmembrane region" description="Helical" evidence="5">
    <location>
        <begin position="187"/>
        <end position="210"/>
    </location>
</feature>
<evidence type="ECO:0000256" key="1">
    <source>
        <dbReference type="ARBA" id="ARBA00004141"/>
    </source>
</evidence>
<keyword evidence="2 5" id="KW-0812">Transmembrane</keyword>
<feature type="transmembrane region" description="Helical" evidence="5">
    <location>
        <begin position="12"/>
        <end position="45"/>
    </location>
</feature>
<reference evidence="6 7" key="1">
    <citation type="submission" date="2020-03" db="EMBL/GenBank/DDBJ databases">
        <title>Genomic Encyclopedia of Type Strains, Phase IV (KMG-IV): sequencing the most valuable type-strain genomes for metagenomic binning, comparative biology and taxonomic classification.</title>
        <authorList>
            <person name="Goeker M."/>
        </authorList>
    </citation>
    <scope>NUCLEOTIDE SEQUENCE [LARGE SCALE GENOMIC DNA]</scope>
    <source>
        <strain evidence="6 7">DSM 4736</strain>
    </source>
</reference>
<gene>
    <name evidence="6" type="ORF">GGQ87_000393</name>
</gene>
<evidence type="ECO:0000256" key="3">
    <source>
        <dbReference type="ARBA" id="ARBA00022989"/>
    </source>
</evidence>
<proteinExistence type="inferred from homology"/>
<dbReference type="AlphaFoldDB" id="A0A7X5YKH4"/>
<evidence type="ECO:0000256" key="4">
    <source>
        <dbReference type="ARBA" id="ARBA00023136"/>
    </source>
</evidence>
<feature type="transmembrane region" description="Helical" evidence="5">
    <location>
        <begin position="117"/>
        <end position="133"/>
    </location>
</feature>